<evidence type="ECO:0000256" key="1">
    <source>
        <dbReference type="SAM" id="MobiDB-lite"/>
    </source>
</evidence>
<reference evidence="2" key="1">
    <citation type="submission" date="2021-12" db="EMBL/GenBank/DDBJ databases">
        <authorList>
            <person name="King R."/>
        </authorList>
    </citation>
    <scope>NUCLEOTIDE SEQUENCE</scope>
</reference>
<dbReference type="EMBL" id="OV121134">
    <property type="protein sequence ID" value="CAH0553493.1"/>
    <property type="molecule type" value="Genomic_DNA"/>
</dbReference>
<keyword evidence="3" id="KW-1185">Reference proteome</keyword>
<evidence type="ECO:0000313" key="3">
    <source>
        <dbReference type="Proteomes" id="UP001154078"/>
    </source>
</evidence>
<feature type="region of interest" description="Disordered" evidence="1">
    <location>
        <begin position="107"/>
        <end position="151"/>
    </location>
</feature>
<gene>
    <name evidence="2" type="ORF">MELIAE_LOCUS5475</name>
</gene>
<name>A0A9P0B3W4_BRAAE</name>
<accession>A0A9P0B3W4</accession>
<sequence>MGKIKKIYGMSELEKRVQRKLWRNSYHRCKNNLKKGKDEELIRQQNTPPASDAEELVFVDIYNNRLQNAAVRSSHRNAVRKLEGKVFVENKKKKGYVCKKKLINAKNRPTRGSKHFQGFKNKKNNCSPSPNSKVKDIMREGQETVKRKLNE</sequence>
<dbReference type="Proteomes" id="UP001154078">
    <property type="component" value="Chromosome 3"/>
</dbReference>
<organism evidence="2 3">
    <name type="scientific">Brassicogethes aeneus</name>
    <name type="common">Rape pollen beetle</name>
    <name type="synonym">Meligethes aeneus</name>
    <dbReference type="NCBI Taxonomy" id="1431903"/>
    <lineage>
        <taxon>Eukaryota</taxon>
        <taxon>Metazoa</taxon>
        <taxon>Ecdysozoa</taxon>
        <taxon>Arthropoda</taxon>
        <taxon>Hexapoda</taxon>
        <taxon>Insecta</taxon>
        <taxon>Pterygota</taxon>
        <taxon>Neoptera</taxon>
        <taxon>Endopterygota</taxon>
        <taxon>Coleoptera</taxon>
        <taxon>Polyphaga</taxon>
        <taxon>Cucujiformia</taxon>
        <taxon>Nitidulidae</taxon>
        <taxon>Meligethinae</taxon>
        <taxon>Brassicogethes</taxon>
    </lineage>
</organism>
<protein>
    <submittedName>
        <fullName evidence="2">Uncharacterized protein</fullName>
    </submittedName>
</protein>
<proteinExistence type="predicted"/>
<feature type="compositionally biased region" description="Basic and acidic residues" evidence="1">
    <location>
        <begin position="133"/>
        <end position="151"/>
    </location>
</feature>
<dbReference type="AlphaFoldDB" id="A0A9P0B3W4"/>
<evidence type="ECO:0000313" key="2">
    <source>
        <dbReference type="EMBL" id="CAH0553493.1"/>
    </source>
</evidence>